<proteinExistence type="predicted"/>
<dbReference type="Gramene" id="EME31994">
    <property type="protein sequence ID" value="EME31994"/>
    <property type="gene ID" value="Gasu_07410"/>
</dbReference>
<reference evidence="2" key="1">
    <citation type="journal article" date="2013" name="Science">
        <title>Gene transfer from bacteria and archaea facilitated evolution of an extremophilic eukaryote.</title>
        <authorList>
            <person name="Schonknecht G."/>
            <person name="Chen W.H."/>
            <person name="Ternes C.M."/>
            <person name="Barbier G.G."/>
            <person name="Shrestha R.P."/>
            <person name="Stanke M."/>
            <person name="Brautigam A."/>
            <person name="Baker B.J."/>
            <person name="Banfield J.F."/>
            <person name="Garavito R.M."/>
            <person name="Carr K."/>
            <person name="Wilkerson C."/>
            <person name="Rensing S.A."/>
            <person name="Gagneul D."/>
            <person name="Dickenson N.E."/>
            <person name="Oesterhelt C."/>
            <person name="Lercher M.J."/>
            <person name="Weber A.P."/>
        </authorList>
    </citation>
    <scope>NUCLEOTIDE SEQUENCE [LARGE SCALE GENOMIC DNA]</scope>
    <source>
        <strain evidence="2">074W</strain>
    </source>
</reference>
<dbReference type="Proteomes" id="UP000030680">
    <property type="component" value="Unassembled WGS sequence"/>
</dbReference>
<evidence type="ECO:0000313" key="2">
    <source>
        <dbReference type="Proteomes" id="UP000030680"/>
    </source>
</evidence>
<name>M2Y834_GALSU</name>
<organism evidence="1 2">
    <name type="scientific">Galdieria sulphuraria</name>
    <name type="common">Red alga</name>
    <dbReference type="NCBI Taxonomy" id="130081"/>
    <lineage>
        <taxon>Eukaryota</taxon>
        <taxon>Rhodophyta</taxon>
        <taxon>Bangiophyceae</taxon>
        <taxon>Galdieriales</taxon>
        <taxon>Galdieriaceae</taxon>
        <taxon>Galdieria</taxon>
    </lineage>
</organism>
<dbReference type="OrthoDB" id="10355429at2759"/>
<dbReference type="EMBL" id="KB454488">
    <property type="protein sequence ID" value="EME31994.1"/>
    <property type="molecule type" value="Genomic_DNA"/>
</dbReference>
<dbReference type="KEGG" id="gsl:Gasu_07410"/>
<dbReference type="GeneID" id="17090597"/>
<evidence type="ECO:0000313" key="1">
    <source>
        <dbReference type="EMBL" id="EME31994.1"/>
    </source>
</evidence>
<accession>M2Y834</accession>
<keyword evidence="2" id="KW-1185">Reference proteome</keyword>
<dbReference type="AlphaFoldDB" id="M2Y834"/>
<sequence>MLCIKQAEVLPFQSEVFAPFKLILSLDNQVDGLLTDLVVRYVRDCSQRADSREVFVKKRILMNKGPQEIVCENISLCFLKEFRDWEYCNVGYLEVMLLSEEEKKVLISLNLVIQIFTDRQYSGALKQVYSYFSTFEEVHTTELLRS</sequence>
<protein>
    <submittedName>
        <fullName evidence="1">Uncharacterized protein</fullName>
    </submittedName>
</protein>
<gene>
    <name evidence="1" type="ORF">Gasu_07410</name>
</gene>
<dbReference type="RefSeq" id="XP_005708514.1">
    <property type="nucleotide sequence ID" value="XM_005708457.1"/>
</dbReference>